<feature type="region of interest" description="Disordered" evidence="1">
    <location>
        <begin position="1"/>
        <end position="84"/>
    </location>
</feature>
<dbReference type="AlphaFoldDB" id="A0A2P5X1Y5"/>
<name>A0A2P5X1Y5_GOSBA</name>
<sequence length="106" mass="12074">MWGVWSNSRDVLEQNSAIGNVAGTTLRAPQHRDPRIIPHSHWPDVSTRHLEHAYHEDDQEASRNLPSPHEDPPTQPPPPSRPVHAAASYADISERLTRFEHKHIMT</sequence>
<protein>
    <submittedName>
        <fullName evidence="2">Uncharacterized protein</fullName>
    </submittedName>
</protein>
<evidence type="ECO:0000256" key="1">
    <source>
        <dbReference type="SAM" id="MobiDB-lite"/>
    </source>
</evidence>
<gene>
    <name evidence="2" type="ORF">GOBAR_AA23335</name>
</gene>
<dbReference type="Proteomes" id="UP000239757">
    <property type="component" value="Unassembled WGS sequence"/>
</dbReference>
<proteinExistence type="predicted"/>
<evidence type="ECO:0000313" key="3">
    <source>
        <dbReference type="Proteomes" id="UP000239757"/>
    </source>
</evidence>
<dbReference type="EMBL" id="KZ665883">
    <property type="protein sequence ID" value="PPR97331.1"/>
    <property type="molecule type" value="Genomic_DNA"/>
</dbReference>
<evidence type="ECO:0000313" key="2">
    <source>
        <dbReference type="EMBL" id="PPR97331.1"/>
    </source>
</evidence>
<organism evidence="2 3">
    <name type="scientific">Gossypium barbadense</name>
    <name type="common">Sea Island cotton</name>
    <name type="synonym">Hibiscus barbadensis</name>
    <dbReference type="NCBI Taxonomy" id="3634"/>
    <lineage>
        <taxon>Eukaryota</taxon>
        <taxon>Viridiplantae</taxon>
        <taxon>Streptophyta</taxon>
        <taxon>Embryophyta</taxon>
        <taxon>Tracheophyta</taxon>
        <taxon>Spermatophyta</taxon>
        <taxon>Magnoliopsida</taxon>
        <taxon>eudicotyledons</taxon>
        <taxon>Gunneridae</taxon>
        <taxon>Pentapetalae</taxon>
        <taxon>rosids</taxon>
        <taxon>malvids</taxon>
        <taxon>Malvales</taxon>
        <taxon>Malvaceae</taxon>
        <taxon>Malvoideae</taxon>
        <taxon>Gossypium</taxon>
    </lineage>
</organism>
<feature type="compositionally biased region" description="Basic and acidic residues" evidence="1">
    <location>
        <begin position="46"/>
        <end position="56"/>
    </location>
</feature>
<feature type="compositionally biased region" description="Polar residues" evidence="1">
    <location>
        <begin position="1"/>
        <end position="18"/>
    </location>
</feature>
<reference evidence="2 3" key="1">
    <citation type="submission" date="2015-01" db="EMBL/GenBank/DDBJ databases">
        <title>Genome of allotetraploid Gossypium barbadense reveals genomic plasticity and fiber elongation in cotton evolution.</title>
        <authorList>
            <person name="Chen X."/>
            <person name="Liu X."/>
            <person name="Zhao B."/>
            <person name="Zheng H."/>
            <person name="Hu Y."/>
            <person name="Lu G."/>
            <person name="Yang C."/>
            <person name="Chen J."/>
            <person name="Shan C."/>
            <person name="Zhang L."/>
            <person name="Zhou Y."/>
            <person name="Wang L."/>
            <person name="Guo W."/>
            <person name="Bai Y."/>
            <person name="Ruan J."/>
            <person name="Shangguan X."/>
            <person name="Mao Y."/>
            <person name="Jiang J."/>
            <person name="Zhu Y."/>
            <person name="Lei J."/>
            <person name="Kang H."/>
            <person name="Chen S."/>
            <person name="He X."/>
            <person name="Wang R."/>
            <person name="Wang Y."/>
            <person name="Chen J."/>
            <person name="Wang L."/>
            <person name="Yu S."/>
            <person name="Wang B."/>
            <person name="Wei J."/>
            <person name="Song S."/>
            <person name="Lu X."/>
            <person name="Gao Z."/>
            <person name="Gu W."/>
            <person name="Deng X."/>
            <person name="Ma D."/>
            <person name="Wang S."/>
            <person name="Liang W."/>
            <person name="Fang L."/>
            <person name="Cai C."/>
            <person name="Zhu X."/>
            <person name="Zhou B."/>
            <person name="Zhang Y."/>
            <person name="Chen Z."/>
            <person name="Xu S."/>
            <person name="Zhu R."/>
            <person name="Wang S."/>
            <person name="Zhang T."/>
            <person name="Zhao G."/>
        </authorList>
    </citation>
    <scope>NUCLEOTIDE SEQUENCE [LARGE SCALE GENOMIC DNA]</scope>
    <source>
        <strain evidence="3">cv. Xinhai21</strain>
        <tissue evidence="2">Leaf</tissue>
    </source>
</reference>
<accession>A0A2P5X1Y5</accession>